<protein>
    <submittedName>
        <fullName evidence="2">Uncharacterized protein</fullName>
    </submittedName>
</protein>
<evidence type="ECO:0000313" key="2">
    <source>
        <dbReference type="EMBL" id="CAK0902805.1"/>
    </source>
</evidence>
<feature type="region of interest" description="Disordered" evidence="1">
    <location>
        <begin position="32"/>
        <end position="241"/>
    </location>
</feature>
<sequence length="241" mass="25073">GRPHAHRRVRPAACDPPGHHAILRLATVHGRAGAPCAAGHHERRARAPRSEAHGQRERRRTRGGGGGGRGKRRTRTSKKRRNRLKRGGPCRARSHGVGEGLGGGSAGSLQRQKRARAGRSDGCSARDEPAHVPAAAAPARQNFSPSNSGRENKTRPRPRIGRGACCQLRQVPVPTEALAGARSPPSDIRRGTGRAPDWPRGGISKRRRGGVGGGGGGGGGVGGGGRGRGGGPPQWTLAERS</sequence>
<gene>
    <name evidence="2" type="ORF">PCOR1329_LOCUS79299</name>
</gene>
<feature type="compositionally biased region" description="Gly residues" evidence="1">
    <location>
        <begin position="210"/>
        <end position="232"/>
    </location>
</feature>
<proteinExistence type="predicted"/>
<comment type="caution">
    <text evidence="2">The sequence shown here is derived from an EMBL/GenBank/DDBJ whole genome shotgun (WGS) entry which is preliminary data.</text>
</comment>
<keyword evidence="3" id="KW-1185">Reference proteome</keyword>
<dbReference type="EMBL" id="CAUYUJ010021121">
    <property type="protein sequence ID" value="CAK0902805.1"/>
    <property type="molecule type" value="Genomic_DNA"/>
</dbReference>
<evidence type="ECO:0000256" key="1">
    <source>
        <dbReference type="SAM" id="MobiDB-lite"/>
    </source>
</evidence>
<accession>A0ABN9XVV2</accession>
<feature type="non-terminal residue" evidence="2">
    <location>
        <position position="241"/>
    </location>
</feature>
<evidence type="ECO:0000313" key="3">
    <source>
        <dbReference type="Proteomes" id="UP001189429"/>
    </source>
</evidence>
<organism evidence="2 3">
    <name type="scientific">Prorocentrum cordatum</name>
    <dbReference type="NCBI Taxonomy" id="2364126"/>
    <lineage>
        <taxon>Eukaryota</taxon>
        <taxon>Sar</taxon>
        <taxon>Alveolata</taxon>
        <taxon>Dinophyceae</taxon>
        <taxon>Prorocentrales</taxon>
        <taxon>Prorocentraceae</taxon>
        <taxon>Prorocentrum</taxon>
    </lineage>
</organism>
<reference evidence="2" key="1">
    <citation type="submission" date="2023-10" db="EMBL/GenBank/DDBJ databases">
        <authorList>
            <person name="Chen Y."/>
            <person name="Shah S."/>
            <person name="Dougan E. K."/>
            <person name="Thang M."/>
            <person name="Chan C."/>
        </authorList>
    </citation>
    <scope>NUCLEOTIDE SEQUENCE [LARGE SCALE GENOMIC DNA]</scope>
</reference>
<feature type="non-terminal residue" evidence="2">
    <location>
        <position position="1"/>
    </location>
</feature>
<name>A0ABN9XVV2_9DINO</name>
<feature type="compositionally biased region" description="Gly residues" evidence="1">
    <location>
        <begin position="97"/>
        <end position="106"/>
    </location>
</feature>
<feature type="compositionally biased region" description="Basic residues" evidence="1">
    <location>
        <begin position="69"/>
        <end position="94"/>
    </location>
</feature>
<dbReference type="Proteomes" id="UP001189429">
    <property type="component" value="Unassembled WGS sequence"/>
</dbReference>